<gene>
    <name evidence="1" type="ORF">DT376_43860</name>
</gene>
<dbReference type="Gene3D" id="3.40.190.10">
    <property type="entry name" value="Periplasmic binding protein-like II"/>
    <property type="match status" value="1"/>
</dbReference>
<organism evidence="1 2">
    <name type="scientific">Pseudomonas aeruginosa</name>
    <dbReference type="NCBI Taxonomy" id="287"/>
    <lineage>
        <taxon>Bacteria</taxon>
        <taxon>Pseudomonadati</taxon>
        <taxon>Pseudomonadota</taxon>
        <taxon>Gammaproteobacteria</taxon>
        <taxon>Pseudomonadales</taxon>
        <taxon>Pseudomonadaceae</taxon>
        <taxon>Pseudomonas</taxon>
    </lineage>
</organism>
<dbReference type="SUPFAM" id="SSF53850">
    <property type="entry name" value="Periplasmic binding protein-like II"/>
    <property type="match status" value="1"/>
</dbReference>
<accession>A0A367LUK8</accession>
<dbReference type="AlphaFoldDB" id="A0A367LUK8"/>
<sequence length="76" mass="9016">ARWCDKGFDEAIRKARMSNDESQRVALYKEAQRIFHEQMPWLPLAHPLMFDAQRKNVSGYRMSPMSARDFSRVKLD</sequence>
<evidence type="ECO:0000313" key="2">
    <source>
        <dbReference type="Proteomes" id="UP000253594"/>
    </source>
</evidence>
<dbReference type="Proteomes" id="UP000253594">
    <property type="component" value="Unassembled WGS sequence"/>
</dbReference>
<comment type="caution">
    <text evidence="1">The sequence shown here is derived from an EMBL/GenBank/DDBJ whole genome shotgun (WGS) entry which is preliminary data.</text>
</comment>
<reference evidence="1 2" key="1">
    <citation type="submission" date="2018-07" db="EMBL/GenBank/DDBJ databases">
        <title>Mechanisms of high-level aminoglycoside resistance among Gram-negative pathogens in Brazil.</title>
        <authorList>
            <person name="Ballaben A.S."/>
            <person name="Darini A.L.C."/>
            <person name="Doi Y."/>
        </authorList>
    </citation>
    <scope>NUCLEOTIDE SEQUENCE [LARGE SCALE GENOMIC DNA]</scope>
    <source>
        <strain evidence="1 2">B2-305</strain>
    </source>
</reference>
<feature type="non-terminal residue" evidence="1">
    <location>
        <position position="1"/>
    </location>
</feature>
<protein>
    <submittedName>
        <fullName evidence="1">ABC transporter substrate-binding protein</fullName>
    </submittedName>
</protein>
<dbReference type="EMBL" id="QORE01003863">
    <property type="protein sequence ID" value="RCI66188.1"/>
    <property type="molecule type" value="Genomic_DNA"/>
</dbReference>
<dbReference type="Gene3D" id="3.10.105.10">
    <property type="entry name" value="Dipeptide-binding Protein, Domain 3"/>
    <property type="match status" value="1"/>
</dbReference>
<evidence type="ECO:0000313" key="1">
    <source>
        <dbReference type="EMBL" id="RCI66188.1"/>
    </source>
</evidence>
<proteinExistence type="predicted"/>
<name>A0A367LUK8_PSEAI</name>